<dbReference type="EMBL" id="CP023004">
    <property type="protein sequence ID" value="AWI08817.1"/>
    <property type="molecule type" value="Genomic_DNA"/>
</dbReference>
<name>A0A2U8E1S6_9BACT</name>
<dbReference type="SUPFAM" id="SSF159133">
    <property type="entry name" value="EutN/CcmL-like"/>
    <property type="match status" value="1"/>
</dbReference>
<evidence type="ECO:0000313" key="3">
    <source>
        <dbReference type="EMBL" id="AWI08817.1"/>
    </source>
</evidence>
<dbReference type="OrthoDB" id="196195at2"/>
<dbReference type="InterPro" id="IPR004992">
    <property type="entry name" value="EutN_CcmL"/>
</dbReference>
<proteinExistence type="predicted"/>
<dbReference type="GO" id="GO:0031469">
    <property type="term" value="C:bacterial microcompartment"/>
    <property type="evidence" value="ECO:0007669"/>
    <property type="project" value="UniProtKB-SubCell"/>
</dbReference>
<dbReference type="InterPro" id="IPR036677">
    <property type="entry name" value="EutN_CcmL_sf"/>
</dbReference>
<keyword evidence="4" id="KW-1185">Reference proteome</keyword>
<dbReference type="PANTHER" id="PTHR36539:SF1">
    <property type="entry name" value="BACTERIAL MICROCOMPARTMENT SHELL VERTEX PROTEIN EUTN"/>
    <property type="match status" value="1"/>
</dbReference>
<dbReference type="RefSeq" id="WP_108824627.1">
    <property type="nucleotide sequence ID" value="NZ_CP023004.1"/>
</dbReference>
<dbReference type="Pfam" id="PF03319">
    <property type="entry name" value="EutN_CcmL"/>
    <property type="match status" value="1"/>
</dbReference>
<dbReference type="AlphaFoldDB" id="A0A2U8E1S6"/>
<evidence type="ECO:0000256" key="2">
    <source>
        <dbReference type="ARBA" id="ARBA00024446"/>
    </source>
</evidence>
<dbReference type="PANTHER" id="PTHR36539">
    <property type="entry name" value="ETHANOLAMINE UTILIZATION PROTEIN EUTN"/>
    <property type="match status" value="1"/>
</dbReference>
<comment type="subcellular location">
    <subcellularLocation>
        <location evidence="1">Bacterial microcompartment</location>
    </subcellularLocation>
</comment>
<dbReference type="Gene3D" id="2.40.50.220">
    <property type="entry name" value="EutN/Ccml"/>
    <property type="match status" value="1"/>
</dbReference>
<evidence type="ECO:0000256" key="1">
    <source>
        <dbReference type="ARBA" id="ARBA00024322"/>
    </source>
</evidence>
<sequence>MNLARIDGTIIASACHPSMRGTRTVICQPLDENGNDIGNPVLAIDTLGAGLHQRVLISTDGSRTREIVRDKHSPLRNHILGVVDDKGGNT</sequence>
<dbReference type="Proteomes" id="UP000244896">
    <property type="component" value="Chromosome"/>
</dbReference>
<keyword evidence="2" id="KW-1283">Bacterial microcompartment</keyword>
<dbReference type="PROSITE" id="PS51932">
    <property type="entry name" value="BMV"/>
    <property type="match status" value="1"/>
</dbReference>
<evidence type="ECO:0000313" key="4">
    <source>
        <dbReference type="Proteomes" id="UP000244896"/>
    </source>
</evidence>
<gene>
    <name evidence="3" type="ORF">CKA38_05710</name>
</gene>
<accession>A0A2U8E1S6</accession>
<dbReference type="KEGG" id="elut:CKA38_05710"/>
<dbReference type="CDD" id="cd01614">
    <property type="entry name" value="EutN_CcmL"/>
    <property type="match status" value="1"/>
</dbReference>
<protein>
    <submittedName>
        <fullName evidence="3">Ethanolamine utilization protein EutN</fullName>
    </submittedName>
</protein>
<organism evidence="3 4">
    <name type="scientific">Ereboglobus luteus</name>
    <dbReference type="NCBI Taxonomy" id="1796921"/>
    <lineage>
        <taxon>Bacteria</taxon>
        <taxon>Pseudomonadati</taxon>
        <taxon>Verrucomicrobiota</taxon>
        <taxon>Opitutia</taxon>
        <taxon>Opitutales</taxon>
        <taxon>Opitutaceae</taxon>
        <taxon>Ereboglobus</taxon>
    </lineage>
</organism>
<reference evidence="3 4" key="1">
    <citation type="journal article" date="2018" name="Syst. Appl. Microbiol.">
        <title>Ereboglobus luteus gen. nov. sp. nov. from cockroach guts, and new insights into the oxygen relationship of the genera Opitutus and Didymococcus (Verrucomicrobia: Opitutaceae).</title>
        <authorList>
            <person name="Tegtmeier D."/>
            <person name="Belitz A."/>
            <person name="Radek R."/>
            <person name="Heimerl T."/>
            <person name="Brune A."/>
        </authorList>
    </citation>
    <scope>NUCLEOTIDE SEQUENCE [LARGE SCALE GENOMIC DNA]</scope>
    <source>
        <strain evidence="3 4">Ho45</strain>
    </source>
</reference>